<feature type="active site" description="Proton donor/acceptor" evidence="9">
    <location>
        <position position="134"/>
    </location>
</feature>
<keyword evidence="8 9" id="KW-0961">Cell wall biogenesis/degradation</keyword>
<feature type="domain" description="L,D-TPase catalytic" evidence="10">
    <location>
        <begin position="47"/>
        <end position="174"/>
    </location>
</feature>
<dbReference type="UniPathway" id="UPA00219"/>
<dbReference type="GO" id="GO:0018104">
    <property type="term" value="P:peptidoglycan-protein cross-linking"/>
    <property type="evidence" value="ECO:0007669"/>
    <property type="project" value="TreeGrafter"/>
</dbReference>
<dbReference type="SUPFAM" id="SSF141523">
    <property type="entry name" value="L,D-transpeptidase catalytic domain-like"/>
    <property type="match status" value="1"/>
</dbReference>
<keyword evidence="3" id="KW-0328">Glycosyltransferase</keyword>
<dbReference type="GO" id="GO:0071555">
    <property type="term" value="P:cell wall organization"/>
    <property type="evidence" value="ECO:0007669"/>
    <property type="project" value="UniProtKB-UniRule"/>
</dbReference>
<comment type="pathway">
    <text evidence="1 9">Cell wall biogenesis; peptidoglycan biosynthesis.</text>
</comment>
<reference evidence="11" key="1">
    <citation type="journal article" date="2020" name="mSystems">
        <title>Genome- and Community-Level Interaction Insights into Carbon Utilization and Element Cycling Functions of Hydrothermarchaeota in Hydrothermal Sediment.</title>
        <authorList>
            <person name="Zhou Z."/>
            <person name="Liu Y."/>
            <person name="Xu W."/>
            <person name="Pan J."/>
            <person name="Luo Z.H."/>
            <person name="Li M."/>
        </authorList>
    </citation>
    <scope>NUCLEOTIDE SEQUENCE [LARGE SCALE GENOMIC DNA]</scope>
    <source>
        <strain evidence="11">SpSt-418</strain>
    </source>
</reference>
<name>A0A7C3KFP9_9CYAN</name>
<accession>A0A7C3KFP9</accession>
<gene>
    <name evidence="11" type="ORF">ENR64_14020</name>
</gene>
<dbReference type="PROSITE" id="PS52029">
    <property type="entry name" value="LD_TPASE"/>
    <property type="match status" value="1"/>
</dbReference>
<comment type="caution">
    <text evidence="11">The sequence shown here is derived from an EMBL/GenBank/DDBJ whole genome shotgun (WGS) entry which is preliminary data.</text>
</comment>
<feature type="active site" description="Nucleophile" evidence="9">
    <location>
        <position position="150"/>
    </location>
</feature>
<dbReference type="PANTHER" id="PTHR30582:SF24">
    <property type="entry name" value="L,D-TRANSPEPTIDASE ERFK_SRFK-RELATED"/>
    <property type="match status" value="1"/>
</dbReference>
<evidence type="ECO:0000313" key="11">
    <source>
        <dbReference type="EMBL" id="HFM98845.1"/>
    </source>
</evidence>
<keyword evidence="4" id="KW-0808">Transferase</keyword>
<evidence type="ECO:0000256" key="4">
    <source>
        <dbReference type="ARBA" id="ARBA00022679"/>
    </source>
</evidence>
<keyword evidence="7 9" id="KW-0573">Peptidoglycan synthesis</keyword>
<sequence>MPHTRAQESALVVPSQPSAVELVPFTIPPMPLPPLGQPDLPIEELALSLEIRLNQRRVALLKGGTVIKSYPIAVGKAGWETPTGNFKVMQMFKDPTWIHPLKPGIVIKGGDPENPLGRFWIGFWTDGKNWIGFHGTPNPGSVGRAASHGCIRMYNKDIEELFALVNLGTEVKVVK</sequence>
<comment type="similarity">
    <text evidence="2">Belongs to the YkuD family.</text>
</comment>
<dbReference type="AlphaFoldDB" id="A0A7C3KFP9"/>
<organism evidence="11">
    <name type="scientific">Oscillatoriales cyanobacterium SpSt-418</name>
    <dbReference type="NCBI Taxonomy" id="2282169"/>
    <lineage>
        <taxon>Bacteria</taxon>
        <taxon>Bacillati</taxon>
        <taxon>Cyanobacteriota</taxon>
        <taxon>Cyanophyceae</taxon>
        <taxon>Oscillatoriophycideae</taxon>
        <taxon>Oscillatoriales</taxon>
    </lineage>
</organism>
<evidence type="ECO:0000256" key="9">
    <source>
        <dbReference type="PROSITE-ProRule" id="PRU01373"/>
    </source>
</evidence>
<evidence type="ECO:0000256" key="6">
    <source>
        <dbReference type="ARBA" id="ARBA00022960"/>
    </source>
</evidence>
<dbReference type="CDD" id="cd16913">
    <property type="entry name" value="YkuD_like"/>
    <property type="match status" value="1"/>
</dbReference>
<evidence type="ECO:0000256" key="8">
    <source>
        <dbReference type="ARBA" id="ARBA00023316"/>
    </source>
</evidence>
<dbReference type="Pfam" id="PF03734">
    <property type="entry name" value="YkuD"/>
    <property type="match status" value="1"/>
</dbReference>
<dbReference type="GO" id="GO:0016757">
    <property type="term" value="F:glycosyltransferase activity"/>
    <property type="evidence" value="ECO:0007669"/>
    <property type="project" value="UniProtKB-KW"/>
</dbReference>
<dbReference type="GO" id="GO:0008360">
    <property type="term" value="P:regulation of cell shape"/>
    <property type="evidence" value="ECO:0007669"/>
    <property type="project" value="UniProtKB-UniRule"/>
</dbReference>
<dbReference type="GO" id="GO:0005576">
    <property type="term" value="C:extracellular region"/>
    <property type="evidence" value="ECO:0007669"/>
    <property type="project" value="TreeGrafter"/>
</dbReference>
<evidence type="ECO:0000256" key="3">
    <source>
        <dbReference type="ARBA" id="ARBA00022676"/>
    </source>
</evidence>
<evidence type="ECO:0000259" key="10">
    <source>
        <dbReference type="PROSITE" id="PS52029"/>
    </source>
</evidence>
<dbReference type="InterPro" id="IPR050979">
    <property type="entry name" value="LD-transpeptidase"/>
</dbReference>
<keyword evidence="5" id="KW-0378">Hydrolase</keyword>
<evidence type="ECO:0000256" key="1">
    <source>
        <dbReference type="ARBA" id="ARBA00004752"/>
    </source>
</evidence>
<dbReference type="InterPro" id="IPR005490">
    <property type="entry name" value="LD_TPept_cat_dom"/>
</dbReference>
<keyword evidence="6 9" id="KW-0133">Cell shape</keyword>
<proteinExistence type="inferred from homology"/>
<protein>
    <submittedName>
        <fullName evidence="11">L,D-transpeptidase</fullName>
    </submittedName>
</protein>
<evidence type="ECO:0000256" key="7">
    <source>
        <dbReference type="ARBA" id="ARBA00022984"/>
    </source>
</evidence>
<evidence type="ECO:0000256" key="2">
    <source>
        <dbReference type="ARBA" id="ARBA00005992"/>
    </source>
</evidence>
<dbReference type="InterPro" id="IPR038063">
    <property type="entry name" value="Transpep_catalytic_dom"/>
</dbReference>
<dbReference type="GO" id="GO:0071972">
    <property type="term" value="F:peptidoglycan L,D-transpeptidase activity"/>
    <property type="evidence" value="ECO:0007669"/>
    <property type="project" value="TreeGrafter"/>
</dbReference>
<evidence type="ECO:0000256" key="5">
    <source>
        <dbReference type="ARBA" id="ARBA00022801"/>
    </source>
</evidence>
<dbReference type="PANTHER" id="PTHR30582">
    <property type="entry name" value="L,D-TRANSPEPTIDASE"/>
    <property type="match status" value="1"/>
</dbReference>
<dbReference type="Gene3D" id="2.40.440.10">
    <property type="entry name" value="L,D-transpeptidase catalytic domain-like"/>
    <property type="match status" value="1"/>
</dbReference>
<dbReference type="EMBL" id="DSRU01000209">
    <property type="protein sequence ID" value="HFM98845.1"/>
    <property type="molecule type" value="Genomic_DNA"/>
</dbReference>